<dbReference type="InterPro" id="IPR000719">
    <property type="entry name" value="Prot_kinase_dom"/>
</dbReference>
<dbReference type="InterPro" id="IPR000858">
    <property type="entry name" value="S_locus_glycoprot_dom"/>
</dbReference>
<dbReference type="PROSITE" id="PS50948">
    <property type="entry name" value="PAN"/>
    <property type="match status" value="1"/>
</dbReference>
<dbReference type="Pfam" id="PF08276">
    <property type="entry name" value="PAN_2"/>
    <property type="match status" value="1"/>
</dbReference>
<keyword evidence="3" id="KW-0597">Phosphoprotein</keyword>
<dbReference type="PIRSF" id="PIRSF000641">
    <property type="entry name" value="SRK"/>
    <property type="match status" value="1"/>
</dbReference>
<dbReference type="EC" id="2.7.11.1" evidence="17"/>
<keyword evidence="13" id="KW-0675">Receptor</keyword>
<keyword evidence="12" id="KW-1015">Disulfide bond</keyword>
<dbReference type="Pfam" id="PF11883">
    <property type="entry name" value="DUF3403"/>
    <property type="match status" value="1"/>
</dbReference>
<dbReference type="Proteomes" id="UP001324115">
    <property type="component" value="Unassembled WGS sequence"/>
</dbReference>
<accession>A0AAN7G1U8</accession>
<protein>
    <recommendedName>
        <fullName evidence="17">Receptor-like serine/threonine-protein kinase</fullName>
        <ecNumber evidence="17">2.7.11.1</ecNumber>
    </recommendedName>
</protein>
<dbReference type="EMBL" id="JAXUIC010000002">
    <property type="protein sequence ID" value="KAK4605182.1"/>
    <property type="molecule type" value="Genomic_DNA"/>
</dbReference>
<dbReference type="PROSITE" id="PS50927">
    <property type="entry name" value="BULB_LECTIN"/>
    <property type="match status" value="1"/>
</dbReference>
<dbReference type="CDD" id="cd00028">
    <property type="entry name" value="B_lectin"/>
    <property type="match status" value="1"/>
</dbReference>
<evidence type="ECO:0000256" key="12">
    <source>
        <dbReference type="ARBA" id="ARBA00023157"/>
    </source>
</evidence>
<evidence type="ECO:0000256" key="20">
    <source>
        <dbReference type="SAM" id="SignalP"/>
    </source>
</evidence>
<evidence type="ECO:0000256" key="18">
    <source>
        <dbReference type="PROSITE-ProRule" id="PRU10141"/>
    </source>
</evidence>
<organism evidence="24 25">
    <name type="scientific">Quercus rubra</name>
    <name type="common">Northern red oak</name>
    <name type="synonym">Quercus borealis</name>
    <dbReference type="NCBI Taxonomy" id="3512"/>
    <lineage>
        <taxon>Eukaryota</taxon>
        <taxon>Viridiplantae</taxon>
        <taxon>Streptophyta</taxon>
        <taxon>Embryophyta</taxon>
        <taxon>Tracheophyta</taxon>
        <taxon>Spermatophyta</taxon>
        <taxon>Magnoliopsida</taxon>
        <taxon>eudicotyledons</taxon>
        <taxon>Gunneridae</taxon>
        <taxon>Pentapetalae</taxon>
        <taxon>rosids</taxon>
        <taxon>fabids</taxon>
        <taxon>Fagales</taxon>
        <taxon>Fagaceae</taxon>
        <taxon>Quercus</taxon>
    </lineage>
</organism>
<dbReference type="Gene3D" id="3.50.4.10">
    <property type="entry name" value="Hepatocyte Growth Factor"/>
    <property type="match status" value="1"/>
</dbReference>
<dbReference type="GO" id="GO:0005524">
    <property type="term" value="F:ATP binding"/>
    <property type="evidence" value="ECO:0007669"/>
    <property type="project" value="UniProtKB-UniRule"/>
</dbReference>
<evidence type="ECO:0000256" key="14">
    <source>
        <dbReference type="ARBA" id="ARBA00023180"/>
    </source>
</evidence>
<dbReference type="CDD" id="cd14066">
    <property type="entry name" value="STKc_IRAK"/>
    <property type="match status" value="1"/>
</dbReference>
<evidence type="ECO:0000256" key="1">
    <source>
        <dbReference type="ARBA" id="ARBA00004479"/>
    </source>
</evidence>
<dbReference type="PANTHER" id="PTHR32444:SF183">
    <property type="entry name" value="APPLE DOMAIN-CONTAINING PROTEIN"/>
    <property type="match status" value="1"/>
</dbReference>
<keyword evidence="11 19" id="KW-0472">Membrane</keyword>
<dbReference type="Pfam" id="PF07714">
    <property type="entry name" value="PK_Tyr_Ser-Thr"/>
    <property type="match status" value="1"/>
</dbReference>
<evidence type="ECO:0000256" key="9">
    <source>
        <dbReference type="ARBA" id="ARBA00022840"/>
    </source>
</evidence>
<keyword evidence="2 17" id="KW-0723">Serine/threonine-protein kinase</keyword>
<reference evidence="24 25" key="1">
    <citation type="journal article" date="2023" name="G3 (Bethesda)">
        <title>A haplotype-resolved chromosome-scale genome for Quercus rubra L. provides insights into the genetics of adaptive traits for red oak species.</title>
        <authorList>
            <person name="Kapoor B."/>
            <person name="Jenkins J."/>
            <person name="Schmutz J."/>
            <person name="Zhebentyayeva T."/>
            <person name="Kuelheim C."/>
            <person name="Coggeshall M."/>
            <person name="Heim C."/>
            <person name="Lasky J.R."/>
            <person name="Leites L."/>
            <person name="Islam-Faridi N."/>
            <person name="Romero-Severson J."/>
            <person name="DeLeo V.L."/>
            <person name="Lucas S.M."/>
            <person name="Lazic D."/>
            <person name="Gailing O."/>
            <person name="Carlson J."/>
            <person name="Staton M."/>
        </authorList>
    </citation>
    <scope>NUCLEOTIDE SEQUENCE [LARGE SCALE GENOMIC DNA]</scope>
    <source>
        <strain evidence="24">Pseudo-F2</strain>
    </source>
</reference>
<dbReference type="AlphaFoldDB" id="A0AAN7G1U8"/>
<evidence type="ECO:0000256" key="16">
    <source>
        <dbReference type="ARBA" id="ARBA00048679"/>
    </source>
</evidence>
<feature type="transmembrane region" description="Helical" evidence="19">
    <location>
        <begin position="437"/>
        <end position="459"/>
    </location>
</feature>
<dbReference type="InterPro" id="IPR001480">
    <property type="entry name" value="Bulb-type_lectin_dom"/>
</dbReference>
<dbReference type="FunFam" id="2.90.10.10:FF:000004">
    <property type="entry name" value="G-type lectin S-receptor-like serine/threonine-protein kinase"/>
    <property type="match status" value="1"/>
</dbReference>
<comment type="catalytic activity">
    <reaction evidence="16 17">
        <text>L-seryl-[protein] + ATP = O-phospho-L-seryl-[protein] + ADP + H(+)</text>
        <dbReference type="Rhea" id="RHEA:17989"/>
        <dbReference type="Rhea" id="RHEA-COMP:9863"/>
        <dbReference type="Rhea" id="RHEA-COMP:11604"/>
        <dbReference type="ChEBI" id="CHEBI:15378"/>
        <dbReference type="ChEBI" id="CHEBI:29999"/>
        <dbReference type="ChEBI" id="CHEBI:30616"/>
        <dbReference type="ChEBI" id="CHEBI:83421"/>
        <dbReference type="ChEBI" id="CHEBI:456216"/>
        <dbReference type="EC" id="2.7.11.1"/>
    </reaction>
</comment>
<keyword evidence="7 17" id="KW-0547">Nucleotide-binding</keyword>
<gene>
    <name evidence="24" type="ORF">RGQ29_013300</name>
</gene>
<evidence type="ECO:0000256" key="17">
    <source>
        <dbReference type="PIRNR" id="PIRNR000641"/>
    </source>
</evidence>
<name>A0AAN7G1U8_QUERU</name>
<dbReference type="SMART" id="SM00220">
    <property type="entry name" value="S_TKc"/>
    <property type="match status" value="1"/>
</dbReference>
<dbReference type="PROSITE" id="PS50011">
    <property type="entry name" value="PROTEIN_KINASE_DOM"/>
    <property type="match status" value="1"/>
</dbReference>
<evidence type="ECO:0000256" key="10">
    <source>
        <dbReference type="ARBA" id="ARBA00022989"/>
    </source>
</evidence>
<dbReference type="PANTHER" id="PTHR32444">
    <property type="entry name" value="BULB-TYPE LECTIN DOMAIN-CONTAINING PROTEIN"/>
    <property type="match status" value="1"/>
</dbReference>
<dbReference type="Pfam" id="PF01453">
    <property type="entry name" value="B_lectin"/>
    <property type="match status" value="1"/>
</dbReference>
<comment type="caution">
    <text evidence="24">The sequence shown here is derived from an EMBL/GenBank/DDBJ whole genome shotgun (WGS) entry which is preliminary data.</text>
</comment>
<dbReference type="InterPro" id="IPR001245">
    <property type="entry name" value="Ser-Thr/Tyr_kinase_cat_dom"/>
</dbReference>
<dbReference type="InterPro" id="IPR017441">
    <property type="entry name" value="Protein_kinase_ATP_BS"/>
</dbReference>
<dbReference type="SUPFAM" id="SSF56112">
    <property type="entry name" value="Protein kinase-like (PK-like)"/>
    <property type="match status" value="1"/>
</dbReference>
<comment type="similarity">
    <text evidence="17">Belongs to the protein kinase superfamily. Ser/Thr protein kinase family.</text>
</comment>
<keyword evidence="25" id="KW-1185">Reference proteome</keyword>
<evidence type="ECO:0000256" key="3">
    <source>
        <dbReference type="ARBA" id="ARBA00022553"/>
    </source>
</evidence>
<dbReference type="Gene3D" id="1.10.510.10">
    <property type="entry name" value="Transferase(Phosphotransferase) domain 1"/>
    <property type="match status" value="1"/>
</dbReference>
<evidence type="ECO:0000313" key="24">
    <source>
        <dbReference type="EMBL" id="KAK4605182.1"/>
    </source>
</evidence>
<feature type="domain" description="Protein kinase" evidence="21">
    <location>
        <begin position="503"/>
        <end position="790"/>
    </location>
</feature>
<dbReference type="InterPro" id="IPR008271">
    <property type="entry name" value="Ser/Thr_kinase_AS"/>
</dbReference>
<evidence type="ECO:0000256" key="5">
    <source>
        <dbReference type="ARBA" id="ARBA00022692"/>
    </source>
</evidence>
<dbReference type="FunFam" id="3.30.200.20:FF:000195">
    <property type="entry name" value="G-type lectin S-receptor-like serine/threonine-protein kinase"/>
    <property type="match status" value="1"/>
</dbReference>
<feature type="chain" id="PRO_5042824878" description="Receptor-like serine/threonine-protein kinase" evidence="20">
    <location>
        <begin position="23"/>
        <end position="822"/>
    </location>
</feature>
<keyword evidence="6 20" id="KW-0732">Signal</keyword>
<feature type="domain" description="Bulb-type lectin" evidence="22">
    <location>
        <begin position="23"/>
        <end position="147"/>
    </location>
</feature>
<evidence type="ECO:0000259" key="23">
    <source>
        <dbReference type="PROSITE" id="PS50948"/>
    </source>
</evidence>
<dbReference type="InterPro" id="IPR003609">
    <property type="entry name" value="Pan_app"/>
</dbReference>
<keyword evidence="14" id="KW-0325">Glycoprotein</keyword>
<evidence type="ECO:0000256" key="19">
    <source>
        <dbReference type="SAM" id="Phobius"/>
    </source>
</evidence>
<sequence>MKAFTALFVYSLLLSFLRTSTALDAITPSQSIRDGETLVSAGRIFELGFFSPGSSKSRYVGIWFVVSNDIVVWVANRETPLENHHGVLKVTNEGILVLLDKTNTTIWSSNTSSTGGNKIYYPTAQLLDSGNLVVKDGNISDPMTLLWQSFDYPSDTLLPEMKLGWDLLNGLERYLTAWKSAEDPAKGEISGRFDRRGLPQLLVMQGDRIKIRSGSWNGLYFTGRSWLKPNPLFKYEVVMNEKEIYFEYELQNNSILLRYVLNPSGIGQGFKWMDSTQSWELVLTGLSNECENYGHCGAYASCNINKSPVCACLKGFIPKSPKDWNSADWSSGCVRGAPLGCNDGDGFLNFKDAKLPDTSSSWFDRNMSLKECEELCLKNCSCRAYANLDIRNGGSGCLLWFADLVDIVELQIGGQDLYIREAASLLNHIEKKRHLQVIIIVCSAILLMVMLAVGLISYARRMKLRNEEMNIRCQNNYNNEDKKEDLELPIFDLMVISNATDNFASSNKLGEGGFGSVYKGTLLGGQEIAVKRLSKNSGQGLIEFKNEVILIAKLQHRNLVKLLGCCIQENEKLLIYEYMHNKSLDSFIFDQTKSKLLDWRLRNNIISGIARGLLYLHEDSRLRIIHRDLKASNILLDNNMNPKISDFGIAKIFGTNQIEANTNRIVGTYGYMPPEYAGYGHFSVKTDVFSFGVLVLEIMSGKKNKEFHNSSQFCNLLGHAWRLWIEDKPTELIDEVLTLDNSCTLSELLRFIHVGLLCVQQRPEDRPNMSSVVLMLSSEISLPKPSQPGFYTEKVPVGEDYSSRTLEAPSINEITFTSLEAR</sequence>
<evidence type="ECO:0000256" key="6">
    <source>
        <dbReference type="ARBA" id="ARBA00022729"/>
    </source>
</evidence>
<keyword evidence="8 17" id="KW-0418">Kinase</keyword>
<dbReference type="FunFam" id="1.10.510.10:FF:000060">
    <property type="entry name" value="G-type lectin S-receptor-like serine/threonine-protein kinase"/>
    <property type="match status" value="1"/>
</dbReference>
<comment type="subcellular location">
    <subcellularLocation>
        <location evidence="1">Membrane</location>
        <topology evidence="1">Single-pass type I membrane protein</topology>
    </subcellularLocation>
</comment>
<dbReference type="FunFam" id="3.50.4.10:FF:000002">
    <property type="entry name" value="G-type lectin S-receptor-like serine/threonine-protein kinase"/>
    <property type="match status" value="1"/>
</dbReference>
<dbReference type="InterPro" id="IPR011009">
    <property type="entry name" value="Kinase-like_dom_sf"/>
</dbReference>
<dbReference type="Gene3D" id="3.30.200.20">
    <property type="entry name" value="Phosphorylase Kinase, domain 1"/>
    <property type="match status" value="1"/>
</dbReference>
<dbReference type="InterPro" id="IPR021820">
    <property type="entry name" value="S-locus_recpt_kinase_C"/>
</dbReference>
<evidence type="ECO:0000256" key="4">
    <source>
        <dbReference type="ARBA" id="ARBA00022679"/>
    </source>
</evidence>
<feature type="signal peptide" evidence="20">
    <location>
        <begin position="1"/>
        <end position="22"/>
    </location>
</feature>
<dbReference type="GO" id="GO:0048544">
    <property type="term" value="P:recognition of pollen"/>
    <property type="evidence" value="ECO:0007669"/>
    <property type="project" value="InterPro"/>
</dbReference>
<evidence type="ECO:0000259" key="21">
    <source>
        <dbReference type="PROSITE" id="PS50011"/>
    </source>
</evidence>
<dbReference type="GO" id="GO:0016020">
    <property type="term" value="C:membrane"/>
    <property type="evidence" value="ECO:0007669"/>
    <property type="project" value="UniProtKB-SubCell"/>
</dbReference>
<keyword evidence="5 19" id="KW-0812">Transmembrane</keyword>
<keyword evidence="4 17" id="KW-0808">Transferase</keyword>
<dbReference type="PROSITE" id="PS00108">
    <property type="entry name" value="PROTEIN_KINASE_ST"/>
    <property type="match status" value="1"/>
</dbReference>
<evidence type="ECO:0000256" key="13">
    <source>
        <dbReference type="ARBA" id="ARBA00023170"/>
    </source>
</evidence>
<feature type="domain" description="Apple" evidence="23">
    <location>
        <begin position="341"/>
        <end position="423"/>
    </location>
</feature>
<dbReference type="SMART" id="SM00473">
    <property type="entry name" value="PAN_AP"/>
    <property type="match status" value="1"/>
</dbReference>
<dbReference type="Pfam" id="PF00954">
    <property type="entry name" value="S_locus_glycop"/>
    <property type="match status" value="1"/>
</dbReference>
<keyword evidence="9 17" id="KW-0067">ATP-binding</keyword>
<evidence type="ECO:0000256" key="15">
    <source>
        <dbReference type="ARBA" id="ARBA00047899"/>
    </source>
</evidence>
<dbReference type="SMART" id="SM00108">
    <property type="entry name" value="B_lectin"/>
    <property type="match status" value="1"/>
</dbReference>
<evidence type="ECO:0000259" key="22">
    <source>
        <dbReference type="PROSITE" id="PS50927"/>
    </source>
</evidence>
<dbReference type="SUPFAM" id="SSF51110">
    <property type="entry name" value="alpha-D-mannose-specific plant lectins"/>
    <property type="match status" value="1"/>
</dbReference>
<comment type="catalytic activity">
    <reaction evidence="15 17">
        <text>L-threonyl-[protein] + ATP = O-phospho-L-threonyl-[protein] + ADP + H(+)</text>
        <dbReference type="Rhea" id="RHEA:46608"/>
        <dbReference type="Rhea" id="RHEA-COMP:11060"/>
        <dbReference type="Rhea" id="RHEA-COMP:11605"/>
        <dbReference type="ChEBI" id="CHEBI:15378"/>
        <dbReference type="ChEBI" id="CHEBI:30013"/>
        <dbReference type="ChEBI" id="CHEBI:30616"/>
        <dbReference type="ChEBI" id="CHEBI:61977"/>
        <dbReference type="ChEBI" id="CHEBI:456216"/>
        <dbReference type="EC" id="2.7.11.1"/>
    </reaction>
</comment>
<feature type="binding site" evidence="18">
    <location>
        <position position="531"/>
    </location>
    <ligand>
        <name>ATP</name>
        <dbReference type="ChEBI" id="CHEBI:30616"/>
    </ligand>
</feature>
<keyword evidence="10 19" id="KW-1133">Transmembrane helix</keyword>
<dbReference type="GO" id="GO:0004674">
    <property type="term" value="F:protein serine/threonine kinase activity"/>
    <property type="evidence" value="ECO:0007669"/>
    <property type="project" value="UniProtKB-KW"/>
</dbReference>
<dbReference type="InterPro" id="IPR036426">
    <property type="entry name" value="Bulb-type_lectin_dom_sf"/>
</dbReference>
<evidence type="ECO:0000256" key="11">
    <source>
        <dbReference type="ARBA" id="ARBA00023136"/>
    </source>
</evidence>
<evidence type="ECO:0000256" key="7">
    <source>
        <dbReference type="ARBA" id="ARBA00022741"/>
    </source>
</evidence>
<evidence type="ECO:0000256" key="8">
    <source>
        <dbReference type="ARBA" id="ARBA00022777"/>
    </source>
</evidence>
<evidence type="ECO:0000313" key="25">
    <source>
        <dbReference type="Proteomes" id="UP001324115"/>
    </source>
</evidence>
<dbReference type="PROSITE" id="PS00107">
    <property type="entry name" value="PROTEIN_KINASE_ATP"/>
    <property type="match status" value="1"/>
</dbReference>
<proteinExistence type="inferred from homology"/>
<dbReference type="Gene3D" id="2.90.10.10">
    <property type="entry name" value="Bulb-type lectin domain"/>
    <property type="match status" value="1"/>
</dbReference>
<dbReference type="InterPro" id="IPR024171">
    <property type="entry name" value="SRK-like_kinase"/>
</dbReference>
<evidence type="ECO:0000256" key="2">
    <source>
        <dbReference type="ARBA" id="ARBA00022527"/>
    </source>
</evidence>
<dbReference type="CDD" id="cd01098">
    <property type="entry name" value="PAN_AP_plant"/>
    <property type="match status" value="1"/>
</dbReference>